<organism evidence="2 3">
    <name type="scientific">Ordospora colligata OC4</name>
    <dbReference type="NCBI Taxonomy" id="1354746"/>
    <lineage>
        <taxon>Eukaryota</taxon>
        <taxon>Fungi</taxon>
        <taxon>Fungi incertae sedis</taxon>
        <taxon>Microsporidia</taxon>
        <taxon>Ordosporidae</taxon>
        <taxon>Ordospora</taxon>
    </lineage>
</organism>
<dbReference type="InterPro" id="IPR035969">
    <property type="entry name" value="Rab-GAP_TBC_sf"/>
</dbReference>
<evidence type="ECO:0000256" key="1">
    <source>
        <dbReference type="SAM" id="Phobius"/>
    </source>
</evidence>
<keyword evidence="1" id="KW-0472">Membrane</keyword>
<dbReference type="Proteomes" id="UP000031056">
    <property type="component" value="Unassembled WGS sequence"/>
</dbReference>
<dbReference type="HOGENOM" id="CLU_084270_0_0_1"/>
<dbReference type="GeneID" id="26261734"/>
<dbReference type="VEuPathDB" id="MicrosporidiaDB:M896_050810"/>
<dbReference type="InParanoid" id="A0A0B2UKB7"/>
<keyword evidence="3" id="KW-1185">Reference proteome</keyword>
<proteinExistence type="predicted"/>
<keyword evidence="1" id="KW-1133">Transmembrane helix</keyword>
<reference evidence="2 3" key="1">
    <citation type="journal article" date="2014" name="MBio">
        <title>The Ordospora colligata genome; evolution of extreme reduction in microsporidia and host-to-parasite horizontal gene transfer.</title>
        <authorList>
            <person name="Pombert J.-F."/>
            <person name="Haag K.L."/>
            <person name="Beidas S."/>
            <person name="Ebert D."/>
            <person name="Keeling P.J."/>
        </authorList>
    </citation>
    <scope>NUCLEOTIDE SEQUENCE [LARGE SCALE GENOMIC DNA]</scope>
    <source>
        <strain evidence="2 3">OC4</strain>
    </source>
</reference>
<dbReference type="AlphaFoldDB" id="A0A0B2UKB7"/>
<name>A0A0B2UKB7_9MICR</name>
<protein>
    <submittedName>
        <fullName evidence="2">Uncharacterized protein</fullName>
    </submittedName>
</protein>
<sequence>MQGVKFVDVLKSFEGKTEGEDYKKQKKGYDERKLIENDVKRTQLLGVRRVSKESSVLKMILFDCLCTISVEYVQGMSEIASVFVLHYFKDIVRKEIGVDTEETNEHVDKEEDDSVDISERFIDAGEDEKTKIKEIIKKNSEVNDVLRTVLINVFRRKFEPIVADGFKEYRRNMKVFVEMIRRRTGTRISEMECFRFMESILTFFLRNLSSVEDVHKMFEIILACPNNCPFILLVLFYEQISTKKAIQKVDDDLFVKVIEVEEEFIRTQKRTEEGSKVSRRNMLVAGGVVSVVVAIAIYGAMKREGSKG</sequence>
<evidence type="ECO:0000313" key="2">
    <source>
        <dbReference type="EMBL" id="KHN69674.1"/>
    </source>
</evidence>
<dbReference type="OrthoDB" id="2193149at2759"/>
<feature type="transmembrane region" description="Helical" evidence="1">
    <location>
        <begin position="282"/>
        <end position="301"/>
    </location>
</feature>
<dbReference type="EMBL" id="JOKQ01000005">
    <property type="protein sequence ID" value="KHN69674.1"/>
    <property type="molecule type" value="Genomic_DNA"/>
</dbReference>
<gene>
    <name evidence="2" type="ORF">M896_050810</name>
</gene>
<evidence type="ECO:0000313" key="3">
    <source>
        <dbReference type="Proteomes" id="UP000031056"/>
    </source>
</evidence>
<dbReference type="RefSeq" id="XP_014563716.1">
    <property type="nucleotide sequence ID" value="XM_014708230.1"/>
</dbReference>
<keyword evidence="1" id="KW-0812">Transmembrane</keyword>
<accession>A0A0B2UKB7</accession>
<dbReference type="SUPFAM" id="SSF47923">
    <property type="entry name" value="Ypt/Rab-GAP domain of gyp1p"/>
    <property type="match status" value="1"/>
</dbReference>
<comment type="caution">
    <text evidence="2">The sequence shown here is derived from an EMBL/GenBank/DDBJ whole genome shotgun (WGS) entry which is preliminary data.</text>
</comment>